<evidence type="ECO:0000256" key="1">
    <source>
        <dbReference type="ARBA" id="ARBA00008270"/>
    </source>
</evidence>
<dbReference type="STRING" id="266128.ABB25_05615"/>
<dbReference type="Proteomes" id="UP000051254">
    <property type="component" value="Unassembled WGS sequence"/>
</dbReference>
<dbReference type="PANTHER" id="PTHR13774:SF32">
    <property type="entry name" value="ANTISENSE-ENHANCING SEQUENCE 1"/>
    <property type="match status" value="1"/>
</dbReference>
<dbReference type="PIRSF" id="PIRSF016184">
    <property type="entry name" value="PhzC_PhzF"/>
    <property type="match status" value="1"/>
</dbReference>
<organism evidence="3 4">
    <name type="scientific">Stenotrophomonas koreensis</name>
    <dbReference type="NCBI Taxonomy" id="266128"/>
    <lineage>
        <taxon>Bacteria</taxon>
        <taxon>Pseudomonadati</taxon>
        <taxon>Pseudomonadota</taxon>
        <taxon>Gammaproteobacteria</taxon>
        <taxon>Lysobacterales</taxon>
        <taxon>Lysobacteraceae</taxon>
        <taxon>Stenotrophomonas</taxon>
    </lineage>
</organism>
<gene>
    <name evidence="3" type="ORF">ABB25_05615</name>
</gene>
<proteinExistence type="inferred from homology"/>
<name>A0A0R0C1S2_9GAMM</name>
<comment type="similarity">
    <text evidence="1">Belongs to the PhzF family.</text>
</comment>
<dbReference type="Gene3D" id="3.10.310.10">
    <property type="entry name" value="Diaminopimelate Epimerase, Chain A, domain 1"/>
    <property type="match status" value="2"/>
</dbReference>
<dbReference type="PANTHER" id="PTHR13774">
    <property type="entry name" value="PHENAZINE BIOSYNTHESIS PROTEIN"/>
    <property type="match status" value="1"/>
</dbReference>
<dbReference type="InterPro" id="IPR003719">
    <property type="entry name" value="Phenazine_PhzF-like"/>
</dbReference>
<dbReference type="OrthoDB" id="9788221at2"/>
<dbReference type="EMBL" id="LDJH01000008">
    <property type="protein sequence ID" value="KRG58947.1"/>
    <property type="molecule type" value="Genomic_DNA"/>
</dbReference>
<reference evidence="3 4" key="1">
    <citation type="submission" date="2015-05" db="EMBL/GenBank/DDBJ databases">
        <title>Genome sequencing and analysis of members of genus Stenotrophomonas.</title>
        <authorList>
            <person name="Patil P.P."/>
            <person name="Midha S."/>
            <person name="Patil P.B."/>
        </authorList>
    </citation>
    <scope>NUCLEOTIDE SEQUENCE [LARGE SCALE GENOMIC DNA]</scope>
    <source>
        <strain evidence="3 4">DSM 17805</strain>
    </source>
</reference>
<dbReference type="Pfam" id="PF02567">
    <property type="entry name" value="PhzC-PhzF"/>
    <property type="match status" value="1"/>
</dbReference>
<dbReference type="PATRIC" id="fig|266128.3.peg.2785"/>
<evidence type="ECO:0000313" key="3">
    <source>
        <dbReference type="EMBL" id="KRG58947.1"/>
    </source>
</evidence>
<dbReference type="RefSeq" id="WP_057664781.1">
    <property type="nucleotide sequence ID" value="NZ_LDJH01000008.1"/>
</dbReference>
<keyword evidence="4" id="KW-1185">Reference proteome</keyword>
<feature type="active site" evidence="2">
    <location>
        <position position="46"/>
    </location>
</feature>
<protein>
    <submittedName>
        <fullName evidence="3">Phenazine biosynthesis protein</fullName>
    </submittedName>
</protein>
<evidence type="ECO:0000256" key="2">
    <source>
        <dbReference type="PIRSR" id="PIRSR016184-1"/>
    </source>
</evidence>
<evidence type="ECO:0000313" key="4">
    <source>
        <dbReference type="Proteomes" id="UP000051254"/>
    </source>
</evidence>
<dbReference type="GO" id="GO:0005737">
    <property type="term" value="C:cytoplasm"/>
    <property type="evidence" value="ECO:0007669"/>
    <property type="project" value="TreeGrafter"/>
</dbReference>
<comment type="caution">
    <text evidence="3">The sequence shown here is derived from an EMBL/GenBank/DDBJ whole genome shotgun (WGS) entry which is preliminary data.</text>
</comment>
<accession>A0A0R0C1S2</accession>
<dbReference type="NCBIfam" id="TIGR00654">
    <property type="entry name" value="PhzF_family"/>
    <property type="match status" value="1"/>
</dbReference>
<dbReference type="GO" id="GO:0016853">
    <property type="term" value="F:isomerase activity"/>
    <property type="evidence" value="ECO:0007669"/>
    <property type="project" value="TreeGrafter"/>
</dbReference>
<dbReference type="AlphaFoldDB" id="A0A0R0C1S2"/>
<sequence>MQRRYLQLDVFSERAGQGNPLGVVVDCEGLDSAAMQAIAGWLNLSETIFLLPPDAGASYQLRIFTPRQELPFAGHPSVGAAWAALELGLAEAGESRELVQQCAAGLLPVKVVGSRWFRQLHVRTPPAQRRDATIGPLPTGLAALAHPGSTPALWSNGPDWWLLRARSEAELRRYQPELAAIAALPGSGKLALYAPADRPDVGYQYVLRAFAPGVGINEDPVTGSAHALVAAALLQAGELAAGSQYLASQGRERGRNGQVHVQIDDQGQVWIGGSVQPVINGHIDW</sequence>
<dbReference type="SUPFAM" id="SSF54506">
    <property type="entry name" value="Diaminopimelate epimerase-like"/>
    <property type="match status" value="1"/>
</dbReference>